<reference evidence="4" key="1">
    <citation type="journal article" date="2020" name="Stud. Mycol.">
        <title>101 Dothideomycetes genomes: a test case for predicting lifestyles and emergence of pathogens.</title>
        <authorList>
            <person name="Haridas S."/>
            <person name="Albert R."/>
            <person name="Binder M."/>
            <person name="Bloem J."/>
            <person name="Labutti K."/>
            <person name="Salamov A."/>
            <person name="Andreopoulos B."/>
            <person name="Baker S."/>
            <person name="Barry K."/>
            <person name="Bills G."/>
            <person name="Bluhm B."/>
            <person name="Cannon C."/>
            <person name="Castanera R."/>
            <person name="Culley D."/>
            <person name="Daum C."/>
            <person name="Ezra D."/>
            <person name="Gonzalez J."/>
            <person name="Henrissat B."/>
            <person name="Kuo A."/>
            <person name="Liang C."/>
            <person name="Lipzen A."/>
            <person name="Lutzoni F."/>
            <person name="Magnuson J."/>
            <person name="Mondo S."/>
            <person name="Nolan M."/>
            <person name="Ohm R."/>
            <person name="Pangilinan J."/>
            <person name="Park H.-J."/>
            <person name="Ramirez L."/>
            <person name="Alfaro M."/>
            <person name="Sun H."/>
            <person name="Tritt A."/>
            <person name="Yoshinaga Y."/>
            <person name="Zwiers L.-H."/>
            <person name="Turgeon B."/>
            <person name="Goodwin S."/>
            <person name="Spatafora J."/>
            <person name="Crous P."/>
            <person name="Grigoriev I."/>
        </authorList>
    </citation>
    <scope>NUCLEOTIDE SEQUENCE</scope>
    <source>
        <strain evidence="4">HMLAC05119</strain>
    </source>
</reference>
<dbReference type="InterPro" id="IPR001461">
    <property type="entry name" value="Aspartic_peptidase_A1"/>
</dbReference>
<name>A0A6A5QIL7_AMPQU</name>
<dbReference type="GO" id="GO:0004190">
    <property type="term" value="F:aspartic-type endopeptidase activity"/>
    <property type="evidence" value="ECO:0007669"/>
    <property type="project" value="InterPro"/>
</dbReference>
<dbReference type="PRINTS" id="PR00792">
    <property type="entry name" value="PEPSIN"/>
</dbReference>
<gene>
    <name evidence="4" type="ORF">BDU57DRAFT_596606</name>
</gene>
<dbReference type="PROSITE" id="PS51767">
    <property type="entry name" value="PEPTIDASE_A1"/>
    <property type="match status" value="1"/>
</dbReference>
<dbReference type="OrthoDB" id="15189at2759"/>
<proteinExistence type="inferred from homology"/>
<accession>A0A6A5QIL7</accession>
<dbReference type="InterPro" id="IPR034164">
    <property type="entry name" value="Pepsin-like_dom"/>
</dbReference>
<feature type="signal peptide" evidence="2">
    <location>
        <begin position="1"/>
        <end position="23"/>
    </location>
</feature>
<dbReference type="InterPro" id="IPR033121">
    <property type="entry name" value="PEPTIDASE_A1"/>
</dbReference>
<feature type="chain" id="PRO_5025583092" evidence="2">
    <location>
        <begin position="24"/>
        <end position="447"/>
    </location>
</feature>
<dbReference type="EMBL" id="ML979137">
    <property type="protein sequence ID" value="KAF1914690.1"/>
    <property type="molecule type" value="Genomic_DNA"/>
</dbReference>
<dbReference type="SUPFAM" id="SSF50630">
    <property type="entry name" value="Acid proteases"/>
    <property type="match status" value="1"/>
</dbReference>
<evidence type="ECO:0000259" key="3">
    <source>
        <dbReference type="PROSITE" id="PS51767"/>
    </source>
</evidence>
<keyword evidence="5" id="KW-1185">Reference proteome</keyword>
<organism evidence="4 5">
    <name type="scientific">Ampelomyces quisqualis</name>
    <name type="common">Powdery mildew agent</name>
    <dbReference type="NCBI Taxonomy" id="50730"/>
    <lineage>
        <taxon>Eukaryota</taxon>
        <taxon>Fungi</taxon>
        <taxon>Dikarya</taxon>
        <taxon>Ascomycota</taxon>
        <taxon>Pezizomycotina</taxon>
        <taxon>Dothideomycetes</taxon>
        <taxon>Pleosporomycetidae</taxon>
        <taxon>Pleosporales</taxon>
        <taxon>Pleosporineae</taxon>
        <taxon>Phaeosphaeriaceae</taxon>
        <taxon>Ampelomyces</taxon>
    </lineage>
</organism>
<dbReference type="Pfam" id="PF00026">
    <property type="entry name" value="Asp"/>
    <property type="match status" value="2"/>
</dbReference>
<evidence type="ECO:0000313" key="5">
    <source>
        <dbReference type="Proteomes" id="UP000800096"/>
    </source>
</evidence>
<dbReference type="PANTHER" id="PTHR47966:SF47">
    <property type="entry name" value="ENDOPEPTIDASE, PUTATIVE (AFU_ORTHOLOGUE AFUA_3G01220)-RELATED"/>
    <property type="match status" value="1"/>
</dbReference>
<dbReference type="AlphaFoldDB" id="A0A6A5QIL7"/>
<feature type="domain" description="Peptidase A1" evidence="3">
    <location>
        <begin position="68"/>
        <end position="437"/>
    </location>
</feature>
<evidence type="ECO:0000256" key="1">
    <source>
        <dbReference type="ARBA" id="ARBA00007447"/>
    </source>
</evidence>
<dbReference type="Gene3D" id="2.40.70.10">
    <property type="entry name" value="Acid Proteases"/>
    <property type="match status" value="2"/>
</dbReference>
<dbReference type="InterPro" id="IPR021109">
    <property type="entry name" value="Peptidase_aspartic_dom_sf"/>
</dbReference>
<dbReference type="GO" id="GO:0006508">
    <property type="term" value="P:proteolysis"/>
    <property type="evidence" value="ECO:0007669"/>
    <property type="project" value="InterPro"/>
</dbReference>
<dbReference type="PANTHER" id="PTHR47966">
    <property type="entry name" value="BETA-SITE APP-CLEAVING ENZYME, ISOFORM A-RELATED"/>
    <property type="match status" value="1"/>
</dbReference>
<keyword evidence="2" id="KW-0732">Signal</keyword>
<dbReference type="GO" id="GO:0000324">
    <property type="term" value="C:fungal-type vacuole"/>
    <property type="evidence" value="ECO:0007669"/>
    <property type="project" value="TreeGrafter"/>
</dbReference>
<protein>
    <submittedName>
        <fullName evidence="4">Aspartic peptidase domain-containing protein</fullName>
    </submittedName>
</protein>
<evidence type="ECO:0000256" key="2">
    <source>
        <dbReference type="SAM" id="SignalP"/>
    </source>
</evidence>
<dbReference type="Proteomes" id="UP000800096">
    <property type="component" value="Unassembled WGS sequence"/>
</dbReference>
<evidence type="ECO:0000313" key="4">
    <source>
        <dbReference type="EMBL" id="KAF1914690.1"/>
    </source>
</evidence>
<sequence length="447" mass="49887">MFMLGLTVLFFAFSLHSRRFVAATDSSTAAPYNNNVRELTVRNKVPGWARNPAPSRQPLGLVHLHRPYLAHVIVGGQVLTLAVDTSSHITWVASPKFACVHPNYDEPLPEGICNLGRLFKPAKSQTFSPTSQPLKHYYPDGQFIEGKVVEEQLTFGGSHPEQEPFTIAYNITFAEKGYWRGDGISDGVLGLASLNLPLASSVTQPYTSSVIETLQNARFKPGNFKLPHMFSLALRGYSPDFPESEREPAFGGKLHYGGELAFGGVPAIPSDNRWVLQPIQFPFPGSSTPCIEVDGFTMTPFDPIHEVPIQTNRLPFPGKVMAVISGIPKIIIPADLMEHITRHSIRIKQHHKENNIYIVSCNDNIPDFSITIERRRYTIFKDNLIIPAPQYGEDMCELQLEPSSNDRLVLGDAFLRSVVVVFDYSRRPTEEKQHGVIRIAGQLRSEI</sequence>
<comment type="similarity">
    <text evidence="1">Belongs to the peptidase A1 family.</text>
</comment>
<dbReference type="CDD" id="cd05471">
    <property type="entry name" value="pepsin_like"/>
    <property type="match status" value="1"/>
</dbReference>